<name>G2SMC5_LIGR2</name>
<protein>
    <submittedName>
        <fullName evidence="1">Uncharacterized protein</fullName>
    </submittedName>
</protein>
<reference evidence="1 2" key="1">
    <citation type="journal article" date="2011" name="Microb. Cell Fact.">
        <title>Genome sequences and comparative genomics of two Lactobacillus ruminis strains from the bovine and human intestinal tracts.</title>
        <authorList>
            <person name="Forde B.M."/>
            <person name="Neville B.A."/>
            <person name="O'Donnell M.M."/>
            <person name="Riboulet-Bisson E."/>
            <person name="Claesson M.J."/>
            <person name="Coghlan A."/>
            <person name="Ross R.P."/>
            <person name="O'Toole P.W."/>
        </authorList>
    </citation>
    <scope>NUCLEOTIDE SEQUENCE [LARGE SCALE GENOMIC DNA]</scope>
    <source>
        <strain evidence="2">ATCC 27782 / RF3</strain>
    </source>
</reference>
<dbReference type="HOGENOM" id="CLU_203877_0_0_9"/>
<keyword evidence="2" id="KW-1185">Reference proteome</keyword>
<proteinExistence type="predicted"/>
<dbReference type="EMBL" id="CP003032">
    <property type="protein sequence ID" value="AEN79038.1"/>
    <property type="molecule type" value="Genomic_DNA"/>
</dbReference>
<gene>
    <name evidence="1" type="ordered locus">LRC_18070</name>
</gene>
<dbReference type="STRING" id="1069534.LRC_18070"/>
<sequence length="69" mass="8136">MESCFLRADSKNRRFARNRGLPFYGQISKIDVLPVTESWLLRANPKNRLFARNRKLGFTGRFQKLTFCP</sequence>
<evidence type="ECO:0000313" key="2">
    <source>
        <dbReference type="Proteomes" id="UP000001279"/>
    </source>
</evidence>
<accession>G2SMC5</accession>
<evidence type="ECO:0000313" key="1">
    <source>
        <dbReference type="EMBL" id="AEN79038.1"/>
    </source>
</evidence>
<dbReference type="AlphaFoldDB" id="G2SMC5"/>
<dbReference type="Proteomes" id="UP000001279">
    <property type="component" value="Chromosome"/>
</dbReference>
<organism evidence="1 2">
    <name type="scientific">Ligilactobacillus ruminis (strain ATCC 27782 / RF3)</name>
    <name type="common">Lactobacillus ruminis</name>
    <dbReference type="NCBI Taxonomy" id="1069534"/>
    <lineage>
        <taxon>Bacteria</taxon>
        <taxon>Bacillati</taxon>
        <taxon>Bacillota</taxon>
        <taxon>Bacilli</taxon>
        <taxon>Lactobacillales</taxon>
        <taxon>Lactobacillaceae</taxon>
        <taxon>Ligilactobacillus</taxon>
    </lineage>
</organism>
<dbReference type="KEGG" id="lrm:LRC_18070"/>